<evidence type="ECO:0000256" key="6">
    <source>
        <dbReference type="ARBA" id="ARBA00022490"/>
    </source>
</evidence>
<evidence type="ECO:0000256" key="1">
    <source>
        <dbReference type="ARBA" id="ARBA00001561"/>
    </source>
</evidence>
<dbReference type="PANTHER" id="PTHR30417:SF4">
    <property type="entry name" value="1,6-ANHYDRO-N-ACETYLMURAMYL-L-ALANINE AMIDASE AMPD"/>
    <property type="match status" value="1"/>
</dbReference>
<dbReference type="GO" id="GO:0005737">
    <property type="term" value="C:cytoplasm"/>
    <property type="evidence" value="ECO:0007669"/>
    <property type="project" value="UniProtKB-SubCell"/>
</dbReference>
<dbReference type="InterPro" id="IPR002502">
    <property type="entry name" value="Amidase_domain"/>
</dbReference>
<feature type="domain" description="N-acetylmuramoyl-L-alanine amidase" evidence="13">
    <location>
        <begin position="30"/>
        <end position="181"/>
    </location>
</feature>
<evidence type="ECO:0000256" key="12">
    <source>
        <dbReference type="ARBA" id="ARBA00042615"/>
    </source>
</evidence>
<dbReference type="GO" id="GO:0046872">
    <property type="term" value="F:metal ion binding"/>
    <property type="evidence" value="ECO:0007669"/>
    <property type="project" value="UniProtKB-KW"/>
</dbReference>
<comment type="subcellular location">
    <subcellularLocation>
        <location evidence="3">Cytoplasm</location>
    </subcellularLocation>
</comment>
<keyword evidence="8 14" id="KW-0378">Hydrolase</keyword>
<evidence type="ECO:0000256" key="3">
    <source>
        <dbReference type="ARBA" id="ARBA00004496"/>
    </source>
</evidence>
<dbReference type="GO" id="GO:0009254">
    <property type="term" value="P:peptidoglycan turnover"/>
    <property type="evidence" value="ECO:0007669"/>
    <property type="project" value="TreeGrafter"/>
</dbReference>
<dbReference type="FunFam" id="3.40.80.10:FF:000002">
    <property type="entry name" value="1,6-anhydro-N-acetylmuramyl-L-alanine amidase"/>
    <property type="match status" value="1"/>
</dbReference>
<keyword evidence="6" id="KW-0963">Cytoplasm</keyword>
<evidence type="ECO:0000256" key="2">
    <source>
        <dbReference type="ARBA" id="ARBA00001947"/>
    </source>
</evidence>
<dbReference type="Proteomes" id="UP000315303">
    <property type="component" value="Unassembled WGS sequence"/>
</dbReference>
<dbReference type="OrthoDB" id="9794842at2"/>
<accession>A0A502KX06</accession>
<sequence length="201" mass="22618">MTLIQNNKDELCNNLQIKQGWLTNAEQCISPHFTPRDKDVVIDLLVIHNISLPAGKFGGPYITDLFMGNIDVQVHPSFCDLAGVRVSAHCLIRRDGSVIQYVSFDDKAWHAGVSCFNNKERCNDFSIGIELEGADNIDYCQAQYQQLANITASLMKSYPAICKDNIVGHCDIAPGRKTDPGEAFDWEYFHRQLAQLHTEQE</sequence>
<dbReference type="EMBL" id="SAWY01000015">
    <property type="protein sequence ID" value="TPH16188.1"/>
    <property type="molecule type" value="Genomic_DNA"/>
</dbReference>
<keyword evidence="10" id="KW-0961">Cell wall biogenesis/degradation</keyword>
<dbReference type="AlphaFoldDB" id="A0A502KX06"/>
<comment type="similarity">
    <text evidence="4">Belongs to the N-acetylmuramoyl-L-alanine amidase 2 family.</text>
</comment>
<evidence type="ECO:0000256" key="5">
    <source>
        <dbReference type="ARBA" id="ARBA00011901"/>
    </source>
</evidence>
<proteinExistence type="inferred from homology"/>
<evidence type="ECO:0000256" key="11">
    <source>
        <dbReference type="ARBA" id="ARBA00039257"/>
    </source>
</evidence>
<evidence type="ECO:0000313" key="14">
    <source>
        <dbReference type="EMBL" id="TPH16188.1"/>
    </source>
</evidence>
<dbReference type="PANTHER" id="PTHR30417">
    <property type="entry name" value="N-ACETYLMURAMOYL-L-ALANINE AMIDASE AMID"/>
    <property type="match status" value="1"/>
</dbReference>
<dbReference type="NCBIfam" id="NF008758">
    <property type="entry name" value="PRK11789.1"/>
    <property type="match status" value="1"/>
</dbReference>
<evidence type="ECO:0000256" key="10">
    <source>
        <dbReference type="ARBA" id="ARBA00023316"/>
    </source>
</evidence>
<evidence type="ECO:0000313" key="15">
    <source>
        <dbReference type="Proteomes" id="UP000315303"/>
    </source>
</evidence>
<organism evidence="14 15">
    <name type="scientific">Litorilituus lipolyticus</name>
    <dbReference type="NCBI Taxonomy" id="2491017"/>
    <lineage>
        <taxon>Bacteria</taxon>
        <taxon>Pseudomonadati</taxon>
        <taxon>Pseudomonadota</taxon>
        <taxon>Gammaproteobacteria</taxon>
        <taxon>Alteromonadales</taxon>
        <taxon>Colwelliaceae</taxon>
        <taxon>Litorilituus</taxon>
    </lineage>
</organism>
<dbReference type="Gene3D" id="3.40.80.10">
    <property type="entry name" value="Peptidoglycan recognition protein-like"/>
    <property type="match status" value="1"/>
</dbReference>
<dbReference type="RefSeq" id="WP_140602751.1">
    <property type="nucleotide sequence ID" value="NZ_SAWY01000015.1"/>
</dbReference>
<dbReference type="CDD" id="cd06583">
    <property type="entry name" value="PGRP"/>
    <property type="match status" value="1"/>
</dbReference>
<keyword evidence="7" id="KW-0479">Metal-binding</keyword>
<dbReference type="InterPro" id="IPR036505">
    <property type="entry name" value="Amidase/PGRP_sf"/>
</dbReference>
<dbReference type="GO" id="GO:0009253">
    <property type="term" value="P:peptidoglycan catabolic process"/>
    <property type="evidence" value="ECO:0007669"/>
    <property type="project" value="InterPro"/>
</dbReference>
<dbReference type="InterPro" id="IPR051206">
    <property type="entry name" value="NAMLAA_amidase_2"/>
</dbReference>
<evidence type="ECO:0000256" key="8">
    <source>
        <dbReference type="ARBA" id="ARBA00022801"/>
    </source>
</evidence>
<dbReference type="GO" id="GO:0008745">
    <property type="term" value="F:N-acetylmuramoyl-L-alanine amidase activity"/>
    <property type="evidence" value="ECO:0007669"/>
    <property type="project" value="UniProtKB-EC"/>
</dbReference>
<evidence type="ECO:0000256" key="9">
    <source>
        <dbReference type="ARBA" id="ARBA00022833"/>
    </source>
</evidence>
<evidence type="ECO:0000256" key="4">
    <source>
        <dbReference type="ARBA" id="ARBA00007553"/>
    </source>
</evidence>
<comment type="caution">
    <text evidence="14">The sequence shown here is derived from an EMBL/GenBank/DDBJ whole genome shotgun (WGS) entry which is preliminary data.</text>
</comment>
<comment type="catalytic activity">
    <reaction evidence="1">
        <text>Hydrolyzes the link between N-acetylmuramoyl residues and L-amino acid residues in certain cell-wall glycopeptides.</text>
        <dbReference type="EC" id="3.5.1.28"/>
    </reaction>
</comment>
<gene>
    <name evidence="14" type="primary">ampD</name>
    <name evidence="14" type="ORF">EPA86_07160</name>
</gene>
<dbReference type="GO" id="GO:0071555">
    <property type="term" value="P:cell wall organization"/>
    <property type="evidence" value="ECO:0007669"/>
    <property type="project" value="UniProtKB-KW"/>
</dbReference>
<reference evidence="14 15" key="1">
    <citation type="submission" date="2019-01" db="EMBL/GenBank/DDBJ databases">
        <title>Litorilituus lipolytica sp. nov., isolated from intertidal sand of the Yellow Sea in China.</title>
        <authorList>
            <person name="Liu A."/>
        </authorList>
    </citation>
    <scope>NUCLEOTIDE SEQUENCE [LARGE SCALE GENOMIC DNA]</scope>
    <source>
        <strain evidence="14 15">RZ04</strain>
    </source>
</reference>
<evidence type="ECO:0000256" key="7">
    <source>
        <dbReference type="ARBA" id="ARBA00022723"/>
    </source>
</evidence>
<keyword evidence="9" id="KW-0862">Zinc</keyword>
<evidence type="ECO:0000259" key="13">
    <source>
        <dbReference type="SMART" id="SM00644"/>
    </source>
</evidence>
<dbReference type="Pfam" id="PF01510">
    <property type="entry name" value="Amidase_2"/>
    <property type="match status" value="1"/>
</dbReference>
<protein>
    <recommendedName>
        <fullName evidence="11">1,6-anhydro-N-acetylmuramyl-L-alanine amidase AmpD</fullName>
        <ecNumber evidence="5">3.5.1.28</ecNumber>
    </recommendedName>
    <alternativeName>
        <fullName evidence="12">N-acetylmuramoyl-L-alanine amidase</fullName>
    </alternativeName>
</protein>
<keyword evidence="15" id="KW-1185">Reference proteome</keyword>
<dbReference type="SUPFAM" id="SSF55846">
    <property type="entry name" value="N-acetylmuramoyl-L-alanine amidase-like"/>
    <property type="match status" value="1"/>
</dbReference>
<comment type="cofactor">
    <cofactor evidence="2">
        <name>Zn(2+)</name>
        <dbReference type="ChEBI" id="CHEBI:29105"/>
    </cofactor>
</comment>
<name>A0A502KX06_9GAMM</name>
<dbReference type="EC" id="3.5.1.28" evidence="5"/>
<dbReference type="SMART" id="SM00644">
    <property type="entry name" value="Ami_2"/>
    <property type="match status" value="1"/>
</dbReference>